<dbReference type="GO" id="GO:0046677">
    <property type="term" value="P:response to antibiotic"/>
    <property type="evidence" value="ECO:0007669"/>
    <property type="project" value="InterPro"/>
</dbReference>
<feature type="domain" description="Beta-lactamase class A catalytic" evidence="1">
    <location>
        <begin position="1"/>
        <end position="117"/>
    </location>
</feature>
<reference evidence="2 3" key="1">
    <citation type="journal article" date="2016" name="Nat. Commun.">
        <title>Thousands of microbial genomes shed light on interconnected biogeochemical processes in an aquifer system.</title>
        <authorList>
            <person name="Anantharaman K."/>
            <person name="Brown C.T."/>
            <person name="Hug L.A."/>
            <person name="Sharon I."/>
            <person name="Castelle C.J."/>
            <person name="Probst A.J."/>
            <person name="Thomas B.C."/>
            <person name="Singh A."/>
            <person name="Wilkins M.J."/>
            <person name="Karaoz U."/>
            <person name="Brodie E.L."/>
            <person name="Williams K.H."/>
            <person name="Hubbard S.S."/>
            <person name="Banfield J.F."/>
        </authorList>
    </citation>
    <scope>NUCLEOTIDE SEQUENCE [LARGE SCALE GENOMIC DNA]</scope>
</reference>
<evidence type="ECO:0000313" key="2">
    <source>
        <dbReference type="EMBL" id="OGM31784.1"/>
    </source>
</evidence>
<dbReference type="InterPro" id="IPR000871">
    <property type="entry name" value="Beta-lactam_class-A"/>
</dbReference>
<dbReference type="Proteomes" id="UP000178870">
    <property type="component" value="Unassembled WGS sequence"/>
</dbReference>
<dbReference type="InterPro" id="IPR012338">
    <property type="entry name" value="Beta-lactam/transpept-like"/>
</dbReference>
<organism evidence="2 3">
    <name type="scientific">Candidatus Woesebacteria bacterium RIFCSPHIGHO2_01_FULL_44_21</name>
    <dbReference type="NCBI Taxonomy" id="1802503"/>
    <lineage>
        <taxon>Bacteria</taxon>
        <taxon>Candidatus Woeseibacteriota</taxon>
    </lineage>
</organism>
<protein>
    <recommendedName>
        <fullName evidence="1">Beta-lactamase class A catalytic domain-containing protein</fullName>
    </recommendedName>
</protein>
<dbReference type="PANTHER" id="PTHR35333:SF3">
    <property type="entry name" value="BETA-LACTAMASE-TYPE TRANSPEPTIDASE FOLD CONTAINING PROTEIN"/>
    <property type="match status" value="1"/>
</dbReference>
<gene>
    <name evidence="2" type="ORF">A2803_00600</name>
</gene>
<dbReference type="Gene3D" id="3.40.710.10">
    <property type="entry name" value="DD-peptidase/beta-lactamase superfamily"/>
    <property type="match status" value="1"/>
</dbReference>
<proteinExistence type="predicted"/>
<sequence length="143" mass="16268">MGQQSDNTAFTVCTNLLGEELIDDYIIEFGMNNTSFEDNEMTPRDIGLFFKNLWERKIVDRAARDEVLKFLTDTIYESWIKAGIPDVRVAHKFGREVHVVNDAGIVFADDPYVLVIMSKGIIEPEADELMPLLAAAVHRFEVE</sequence>
<comment type="caution">
    <text evidence="2">The sequence shown here is derived from an EMBL/GenBank/DDBJ whole genome shotgun (WGS) entry which is preliminary data.</text>
</comment>
<dbReference type="AlphaFoldDB" id="A0A1F7YX79"/>
<evidence type="ECO:0000259" key="1">
    <source>
        <dbReference type="Pfam" id="PF13354"/>
    </source>
</evidence>
<dbReference type="InterPro" id="IPR045155">
    <property type="entry name" value="Beta-lactam_cat"/>
</dbReference>
<dbReference type="Pfam" id="PF13354">
    <property type="entry name" value="Beta-lactamase2"/>
    <property type="match status" value="1"/>
</dbReference>
<dbReference type="EMBL" id="MGGP01000021">
    <property type="protein sequence ID" value="OGM31784.1"/>
    <property type="molecule type" value="Genomic_DNA"/>
</dbReference>
<dbReference type="PANTHER" id="PTHR35333">
    <property type="entry name" value="BETA-LACTAMASE"/>
    <property type="match status" value="1"/>
</dbReference>
<name>A0A1F7YX79_9BACT</name>
<accession>A0A1F7YX79</accession>
<dbReference type="GO" id="GO:0008800">
    <property type="term" value="F:beta-lactamase activity"/>
    <property type="evidence" value="ECO:0007669"/>
    <property type="project" value="InterPro"/>
</dbReference>
<evidence type="ECO:0000313" key="3">
    <source>
        <dbReference type="Proteomes" id="UP000178870"/>
    </source>
</evidence>
<dbReference type="SUPFAM" id="SSF56601">
    <property type="entry name" value="beta-lactamase/transpeptidase-like"/>
    <property type="match status" value="1"/>
</dbReference>
<dbReference type="GO" id="GO:0030655">
    <property type="term" value="P:beta-lactam antibiotic catabolic process"/>
    <property type="evidence" value="ECO:0007669"/>
    <property type="project" value="InterPro"/>
</dbReference>